<dbReference type="OrthoDB" id="3519314at2759"/>
<reference evidence="2 3" key="1">
    <citation type="submission" date="2017-11" db="EMBL/GenBank/DDBJ databases">
        <title>Comparative genomics of Botrytis spp.</title>
        <authorList>
            <person name="Valero-Jimenez C.A."/>
            <person name="Tapia P."/>
            <person name="Veloso J."/>
            <person name="Silva-Moreno E."/>
            <person name="Staats M."/>
            <person name="Valdes J.H."/>
            <person name="Van Kan J.A.L."/>
        </authorList>
    </citation>
    <scope>NUCLEOTIDE SEQUENCE [LARGE SCALE GENOMIC DNA]</scope>
    <source>
        <strain evidence="2 3">MUCL2830</strain>
    </source>
</reference>
<keyword evidence="3" id="KW-1185">Reference proteome</keyword>
<keyword evidence="1" id="KW-0175">Coiled coil</keyword>
<dbReference type="AlphaFoldDB" id="A0A4Y8DD33"/>
<dbReference type="Proteomes" id="UP000297299">
    <property type="component" value="Unassembled WGS sequence"/>
</dbReference>
<evidence type="ECO:0000256" key="1">
    <source>
        <dbReference type="SAM" id="Coils"/>
    </source>
</evidence>
<evidence type="ECO:0000313" key="3">
    <source>
        <dbReference type="Proteomes" id="UP000297299"/>
    </source>
</evidence>
<evidence type="ECO:0000313" key="2">
    <source>
        <dbReference type="EMBL" id="TEY81057.1"/>
    </source>
</evidence>
<feature type="coiled-coil region" evidence="1">
    <location>
        <begin position="66"/>
        <end position="100"/>
    </location>
</feature>
<comment type="caution">
    <text evidence="2">The sequence shown here is derived from an EMBL/GenBank/DDBJ whole genome shotgun (WGS) entry which is preliminary data.</text>
</comment>
<name>A0A4Y8DD33_9HELO</name>
<gene>
    <name evidence="2" type="ORF">BOTCAL_0035g00010</name>
</gene>
<accession>A0A4Y8DD33</accession>
<proteinExistence type="predicted"/>
<protein>
    <submittedName>
        <fullName evidence="2">Uncharacterized protein</fullName>
    </submittedName>
</protein>
<dbReference type="EMBL" id="PHWZ01000035">
    <property type="protein sequence ID" value="TEY81057.1"/>
    <property type="molecule type" value="Genomic_DNA"/>
</dbReference>
<sequence>MASTIHIGKLTLNFHEDFKLFGKGPLKSIKPKVKEQVDRMELVRHADAITQEKIITNNPTLHDKNNLTFKGRIERMEADIKELKRALEESTRSLEGWDRVLNQRVEMLERDNRKRYIGETVNMRNRLIQMTLHNVRLQWQKHDPEWMATARKERNHLAHETDLGAVMTLAHEDPEFFDFLFDTIYGVPKKEIKLLFDTEETGGNQVYKILDERGSAFHNHFANTCVKPFNAWLSAVRDLQDIKSASVNKSSSDHESSVRKQKAKIQKSIREWDAAFKEGQSKRDTCMNKANGFHSLTSIQWLLYKALSECEGD</sequence>
<organism evidence="2 3">
    <name type="scientific">Botryotinia calthae</name>
    <dbReference type="NCBI Taxonomy" id="38488"/>
    <lineage>
        <taxon>Eukaryota</taxon>
        <taxon>Fungi</taxon>
        <taxon>Dikarya</taxon>
        <taxon>Ascomycota</taxon>
        <taxon>Pezizomycotina</taxon>
        <taxon>Leotiomycetes</taxon>
        <taxon>Helotiales</taxon>
        <taxon>Sclerotiniaceae</taxon>
        <taxon>Botryotinia</taxon>
    </lineage>
</organism>